<evidence type="ECO:0000256" key="1">
    <source>
        <dbReference type="ARBA" id="ARBA00004651"/>
    </source>
</evidence>
<feature type="transmembrane region" description="Helical" evidence="7">
    <location>
        <begin position="289"/>
        <end position="311"/>
    </location>
</feature>
<dbReference type="Pfam" id="PF01554">
    <property type="entry name" value="MatE"/>
    <property type="match status" value="2"/>
</dbReference>
<keyword evidence="3" id="KW-1003">Cell membrane</keyword>
<evidence type="ECO:0000256" key="3">
    <source>
        <dbReference type="ARBA" id="ARBA00022475"/>
    </source>
</evidence>
<evidence type="ECO:0000256" key="5">
    <source>
        <dbReference type="ARBA" id="ARBA00022989"/>
    </source>
</evidence>
<accession>A0ABW3RVB3</accession>
<feature type="transmembrane region" description="Helical" evidence="7">
    <location>
        <begin position="391"/>
        <end position="410"/>
    </location>
</feature>
<dbReference type="PRINTS" id="PR00173">
    <property type="entry name" value="EDTRNSPORT"/>
</dbReference>
<dbReference type="Proteomes" id="UP001597262">
    <property type="component" value="Unassembled WGS sequence"/>
</dbReference>
<evidence type="ECO:0000256" key="4">
    <source>
        <dbReference type="ARBA" id="ARBA00022692"/>
    </source>
</evidence>
<evidence type="ECO:0000313" key="9">
    <source>
        <dbReference type="Proteomes" id="UP001597262"/>
    </source>
</evidence>
<dbReference type="InterPro" id="IPR052031">
    <property type="entry name" value="Membrane_Transporter-Flippase"/>
</dbReference>
<feature type="transmembrane region" description="Helical" evidence="7">
    <location>
        <begin position="422"/>
        <end position="442"/>
    </location>
</feature>
<name>A0ABW3RVB3_9BACL</name>
<dbReference type="InterPro" id="IPR048279">
    <property type="entry name" value="MdtK-like"/>
</dbReference>
<feature type="transmembrane region" description="Helical" evidence="7">
    <location>
        <begin position="138"/>
        <end position="159"/>
    </location>
</feature>
<feature type="transmembrane region" description="Helical" evidence="7">
    <location>
        <begin position="54"/>
        <end position="80"/>
    </location>
</feature>
<keyword evidence="4 7" id="KW-0812">Transmembrane</keyword>
<keyword evidence="9" id="KW-1185">Reference proteome</keyword>
<proteinExistence type="predicted"/>
<keyword evidence="2" id="KW-0813">Transport</keyword>
<evidence type="ECO:0000256" key="2">
    <source>
        <dbReference type="ARBA" id="ARBA00022448"/>
    </source>
</evidence>
<comment type="subcellular location">
    <subcellularLocation>
        <location evidence="1">Cell membrane</location>
        <topology evidence="1">Multi-pass membrane protein</topology>
    </subcellularLocation>
</comment>
<dbReference type="InterPro" id="IPR002528">
    <property type="entry name" value="MATE_fam"/>
</dbReference>
<dbReference type="EMBL" id="JBHTLM010000005">
    <property type="protein sequence ID" value="MFD1176434.1"/>
    <property type="molecule type" value="Genomic_DNA"/>
</dbReference>
<keyword evidence="6 7" id="KW-0472">Membrane</keyword>
<feature type="transmembrane region" description="Helical" evidence="7">
    <location>
        <begin position="100"/>
        <end position="118"/>
    </location>
</feature>
<evidence type="ECO:0000313" key="8">
    <source>
        <dbReference type="EMBL" id="MFD1176434.1"/>
    </source>
</evidence>
<feature type="transmembrane region" description="Helical" evidence="7">
    <location>
        <begin position="323"/>
        <end position="343"/>
    </location>
</feature>
<evidence type="ECO:0000256" key="7">
    <source>
        <dbReference type="SAM" id="Phobius"/>
    </source>
</evidence>
<protein>
    <submittedName>
        <fullName evidence="8">MATE family efflux transporter</fullName>
    </submittedName>
</protein>
<reference evidence="9" key="1">
    <citation type="journal article" date="2019" name="Int. J. Syst. Evol. Microbiol.">
        <title>The Global Catalogue of Microorganisms (GCM) 10K type strain sequencing project: providing services to taxonomists for standard genome sequencing and annotation.</title>
        <authorList>
            <consortium name="The Broad Institute Genomics Platform"/>
            <consortium name="The Broad Institute Genome Sequencing Center for Infectious Disease"/>
            <person name="Wu L."/>
            <person name="Ma J."/>
        </authorList>
    </citation>
    <scope>NUCLEOTIDE SEQUENCE [LARGE SCALE GENOMIC DNA]</scope>
    <source>
        <strain evidence="9">CCUG 59189</strain>
    </source>
</reference>
<comment type="caution">
    <text evidence="8">The sequence shown here is derived from an EMBL/GenBank/DDBJ whole genome shotgun (WGS) entry which is preliminary data.</text>
</comment>
<sequence>MNNQFGKDLTTGSIPKHLIQLALPILVGNLVSTGYSIINAIWVGRLLGKDAVGAVAVSFPVFLAMVAICSGATLATSILISKAYGAKDRATIQKIVNNSWAIAIVVILIVTIGGLLLSKTMLRLLGTPEEIMQLATGYLKISVMSFAGLYLSYLISAVLRGIGDTVVPLIFIIISTVINAVLDPLLITGVGSIPRLGLNGAALASLISSGAATILGLIYVKHKYKKEPINPSGFLFERKTIMEILKIGVPSFVQQMLVSMGYAFITIFVVRFSAASIAAFGIANRLDSIVAMPAIAMMMAASTLTAQNIGAGRLERIKGIFKWGIIINIPVIAAISVLCVSFPETIMRIFVDEVDVIQTGIEYLRIVGVGYLFMIIFYVSNGIINGAGKAISIMVISFISLCVIRIPLAGLLSHTSMGIRGIWLAIVISFAVTTIISLWYYFSGRWNKDAIMSKKSKQRQIVAE</sequence>
<feature type="transmembrane region" description="Helical" evidence="7">
    <location>
        <begin position="166"/>
        <end position="187"/>
    </location>
</feature>
<gene>
    <name evidence="8" type="ORF">ACFQ3W_08985</name>
</gene>
<dbReference type="PANTHER" id="PTHR43549:SF2">
    <property type="entry name" value="MULTIDRUG RESISTANCE PROTEIN NORM-RELATED"/>
    <property type="match status" value="1"/>
</dbReference>
<dbReference type="NCBIfam" id="TIGR00797">
    <property type="entry name" value="matE"/>
    <property type="match status" value="1"/>
</dbReference>
<dbReference type="PIRSF" id="PIRSF006603">
    <property type="entry name" value="DinF"/>
    <property type="match status" value="1"/>
</dbReference>
<evidence type="ECO:0000256" key="6">
    <source>
        <dbReference type="ARBA" id="ARBA00023136"/>
    </source>
</evidence>
<dbReference type="PANTHER" id="PTHR43549">
    <property type="entry name" value="MULTIDRUG RESISTANCE PROTEIN YPNP-RELATED"/>
    <property type="match status" value="1"/>
</dbReference>
<dbReference type="RefSeq" id="WP_379318819.1">
    <property type="nucleotide sequence ID" value="NZ_JBHTLM010000005.1"/>
</dbReference>
<dbReference type="CDD" id="cd13138">
    <property type="entry name" value="MATE_yoeA_like"/>
    <property type="match status" value="1"/>
</dbReference>
<feature type="transmembrane region" description="Helical" evidence="7">
    <location>
        <begin position="262"/>
        <end position="283"/>
    </location>
</feature>
<feature type="transmembrane region" description="Helical" evidence="7">
    <location>
        <begin position="21"/>
        <end position="42"/>
    </location>
</feature>
<keyword evidence="5 7" id="KW-1133">Transmembrane helix</keyword>
<organism evidence="8 9">
    <name type="scientific">Paenibacillus puldeungensis</name>
    <dbReference type="NCBI Taxonomy" id="696536"/>
    <lineage>
        <taxon>Bacteria</taxon>
        <taxon>Bacillati</taxon>
        <taxon>Bacillota</taxon>
        <taxon>Bacilli</taxon>
        <taxon>Bacillales</taxon>
        <taxon>Paenibacillaceae</taxon>
        <taxon>Paenibacillus</taxon>
    </lineage>
</organism>
<feature type="transmembrane region" description="Helical" evidence="7">
    <location>
        <begin position="199"/>
        <end position="220"/>
    </location>
</feature>
<feature type="transmembrane region" description="Helical" evidence="7">
    <location>
        <begin position="363"/>
        <end position="384"/>
    </location>
</feature>